<dbReference type="PROSITE" id="PS50850">
    <property type="entry name" value="MFS"/>
    <property type="match status" value="1"/>
</dbReference>
<evidence type="ECO:0000259" key="5">
    <source>
        <dbReference type="PROSITE" id="PS50850"/>
    </source>
</evidence>
<feature type="transmembrane region" description="Helical" evidence="4">
    <location>
        <begin position="250"/>
        <end position="271"/>
    </location>
</feature>
<evidence type="ECO:0000256" key="3">
    <source>
        <dbReference type="ARBA" id="ARBA00023136"/>
    </source>
</evidence>
<evidence type="ECO:0000256" key="4">
    <source>
        <dbReference type="SAM" id="Phobius"/>
    </source>
</evidence>
<gene>
    <name evidence="6" type="ORF">SAMN05216222_4937</name>
</gene>
<dbReference type="PANTHER" id="PTHR23537:SF1">
    <property type="entry name" value="SUGAR TRANSPORTER"/>
    <property type="match status" value="1"/>
</dbReference>
<dbReference type="Proteomes" id="UP000198481">
    <property type="component" value="Chromosome I"/>
</dbReference>
<feature type="transmembrane region" description="Helical" evidence="4">
    <location>
        <begin position="213"/>
        <end position="238"/>
    </location>
</feature>
<feature type="transmembrane region" description="Helical" evidence="4">
    <location>
        <begin position="278"/>
        <end position="296"/>
    </location>
</feature>
<sequence>MHSSSTHPRSAIWLPIFAGLCASLVSIGLARFAYTPLIPSLIQAQWFSANDVVYLGAANLVGYLIGALIGHPLARRVGNSTALRLMMLAVTLAFFACGFPLSVSWFFGWRLLSGVAGGAIMVLVAATVLPHVPVSRRGLASGAIFLGIGLGIAGSGTIVPPLLSLGLQNTWFGLGLIALVLTAASWFGWPTASAQHAAPVSGDTSNTPTPAGLYLLFAQYAFMAAGLVPAMVFLVDFVARGLGAGAHVGALIWVMYGLGAIIGPVSYGFLADKFGARLSIRIVLVVQAITLGLLAVSSSFLALALLAVILGSFPPGIVPLALARVHELVPNHHQQQIAWSRATVSFATFQALTGFAYSAIFSASGGQHALLFVIACGAIVVALLLELAMRLLKQPKPCSRRRRNSQHLHRLTDRYREQAQLPQGISAGQTSTSTANP</sequence>
<dbReference type="InterPro" id="IPR036259">
    <property type="entry name" value="MFS_trans_sf"/>
</dbReference>
<evidence type="ECO:0000313" key="6">
    <source>
        <dbReference type="EMBL" id="SDT53444.1"/>
    </source>
</evidence>
<keyword evidence="1 4" id="KW-0812">Transmembrane</keyword>
<dbReference type="PANTHER" id="PTHR23537">
    <property type="match status" value="1"/>
</dbReference>
<dbReference type="STRING" id="1148509.SAMN05216222_4937"/>
<dbReference type="GO" id="GO:0005886">
    <property type="term" value="C:plasma membrane"/>
    <property type="evidence" value="ECO:0007669"/>
    <property type="project" value="TreeGrafter"/>
</dbReference>
<dbReference type="AlphaFoldDB" id="A0A1H2B5H7"/>
<evidence type="ECO:0000313" key="7">
    <source>
        <dbReference type="Proteomes" id="UP000198481"/>
    </source>
</evidence>
<dbReference type="InterPro" id="IPR010645">
    <property type="entry name" value="MFS_4"/>
</dbReference>
<dbReference type="RefSeq" id="WP_092280135.1">
    <property type="nucleotide sequence ID" value="NZ_LT629762.1"/>
</dbReference>
<feature type="transmembrane region" description="Helical" evidence="4">
    <location>
        <begin position="52"/>
        <end position="73"/>
    </location>
</feature>
<organism evidence="6 7">
    <name type="scientific">Pseudomonas prosekii</name>
    <dbReference type="NCBI Taxonomy" id="1148509"/>
    <lineage>
        <taxon>Bacteria</taxon>
        <taxon>Pseudomonadati</taxon>
        <taxon>Pseudomonadota</taxon>
        <taxon>Gammaproteobacteria</taxon>
        <taxon>Pseudomonadales</taxon>
        <taxon>Pseudomonadaceae</taxon>
        <taxon>Pseudomonas</taxon>
    </lineage>
</organism>
<feature type="domain" description="Major facilitator superfamily (MFS) profile" evidence="5">
    <location>
        <begin position="12"/>
        <end position="394"/>
    </location>
</feature>
<protein>
    <submittedName>
        <fullName evidence="6">Predicted arabinose efflux permease, MFS family</fullName>
    </submittedName>
</protein>
<dbReference type="Pfam" id="PF06779">
    <property type="entry name" value="MFS_4"/>
    <property type="match status" value="1"/>
</dbReference>
<feature type="transmembrane region" description="Helical" evidence="4">
    <location>
        <begin position="171"/>
        <end position="192"/>
    </location>
</feature>
<reference evidence="7" key="1">
    <citation type="submission" date="2016-10" db="EMBL/GenBank/DDBJ databases">
        <authorList>
            <person name="Varghese N."/>
            <person name="Submissions S."/>
        </authorList>
    </citation>
    <scope>NUCLEOTIDE SEQUENCE [LARGE SCALE GENOMIC DNA]</scope>
    <source>
        <strain evidence="7">LMG 26867</strain>
    </source>
</reference>
<feature type="transmembrane region" description="Helical" evidence="4">
    <location>
        <begin position="139"/>
        <end position="159"/>
    </location>
</feature>
<feature type="transmembrane region" description="Helical" evidence="4">
    <location>
        <begin position="113"/>
        <end position="132"/>
    </location>
</feature>
<dbReference type="SUPFAM" id="SSF103473">
    <property type="entry name" value="MFS general substrate transporter"/>
    <property type="match status" value="1"/>
</dbReference>
<dbReference type="GO" id="GO:0022857">
    <property type="term" value="F:transmembrane transporter activity"/>
    <property type="evidence" value="ECO:0007669"/>
    <property type="project" value="InterPro"/>
</dbReference>
<evidence type="ECO:0000256" key="2">
    <source>
        <dbReference type="ARBA" id="ARBA00022989"/>
    </source>
</evidence>
<feature type="transmembrane region" description="Helical" evidence="4">
    <location>
        <begin position="369"/>
        <end position="392"/>
    </location>
</feature>
<proteinExistence type="predicted"/>
<dbReference type="InterPro" id="IPR020846">
    <property type="entry name" value="MFS_dom"/>
</dbReference>
<feature type="transmembrane region" description="Helical" evidence="4">
    <location>
        <begin position="85"/>
        <end position="107"/>
    </location>
</feature>
<accession>A0A1H2B5H7</accession>
<dbReference type="Gene3D" id="1.20.1250.20">
    <property type="entry name" value="MFS general substrate transporter like domains"/>
    <property type="match status" value="2"/>
</dbReference>
<keyword evidence="3 4" id="KW-0472">Membrane</keyword>
<evidence type="ECO:0000256" key="1">
    <source>
        <dbReference type="ARBA" id="ARBA00022692"/>
    </source>
</evidence>
<feature type="transmembrane region" description="Helical" evidence="4">
    <location>
        <begin position="302"/>
        <end position="323"/>
    </location>
</feature>
<name>A0A1H2B5H7_9PSED</name>
<keyword evidence="2 4" id="KW-1133">Transmembrane helix</keyword>
<feature type="transmembrane region" description="Helical" evidence="4">
    <location>
        <begin position="12"/>
        <end position="32"/>
    </location>
</feature>
<dbReference type="EMBL" id="LT629762">
    <property type="protein sequence ID" value="SDT53444.1"/>
    <property type="molecule type" value="Genomic_DNA"/>
</dbReference>
<feature type="transmembrane region" description="Helical" evidence="4">
    <location>
        <begin position="344"/>
        <end position="363"/>
    </location>
</feature>